<accession>A0A5M9JTU3</accession>
<reference evidence="2 3" key="1">
    <citation type="submission" date="2019-06" db="EMBL/GenBank/DDBJ databases">
        <title>Genome Sequence of the Brown Rot Fungal Pathogen Monilinia fructicola.</title>
        <authorList>
            <person name="De Miccolis Angelini R.M."/>
            <person name="Landi L."/>
            <person name="Abate D."/>
            <person name="Pollastro S."/>
            <person name="Romanazzi G."/>
            <person name="Faretra F."/>
        </authorList>
    </citation>
    <scope>NUCLEOTIDE SEQUENCE [LARGE SCALE GENOMIC DNA]</scope>
    <source>
        <strain evidence="2 3">Mfrc123</strain>
    </source>
</reference>
<sequence>MAVGDEKKAAWLLMKLSVKDGEVAAASPLLPSISMAGTPMMGSVKWCKDEMGGDGPRVKRRRALSM</sequence>
<keyword evidence="3" id="KW-1185">Reference proteome</keyword>
<gene>
    <name evidence="2" type="ORF">EYC84_001819</name>
</gene>
<comment type="caution">
    <text evidence="2">The sequence shown here is derived from an EMBL/GenBank/DDBJ whole genome shotgun (WGS) entry which is preliminary data.</text>
</comment>
<dbReference type="AlphaFoldDB" id="A0A5M9JTU3"/>
<evidence type="ECO:0000313" key="2">
    <source>
        <dbReference type="EMBL" id="KAA8571863.1"/>
    </source>
</evidence>
<dbReference type="EMBL" id="VICG01000005">
    <property type="protein sequence ID" value="KAA8571863.1"/>
    <property type="molecule type" value="Genomic_DNA"/>
</dbReference>
<dbReference type="Proteomes" id="UP000322873">
    <property type="component" value="Unassembled WGS sequence"/>
</dbReference>
<organism evidence="2 3">
    <name type="scientific">Monilinia fructicola</name>
    <name type="common">Brown rot fungus</name>
    <name type="synonym">Ciboria fructicola</name>
    <dbReference type="NCBI Taxonomy" id="38448"/>
    <lineage>
        <taxon>Eukaryota</taxon>
        <taxon>Fungi</taxon>
        <taxon>Dikarya</taxon>
        <taxon>Ascomycota</taxon>
        <taxon>Pezizomycotina</taxon>
        <taxon>Leotiomycetes</taxon>
        <taxon>Helotiales</taxon>
        <taxon>Sclerotiniaceae</taxon>
        <taxon>Monilinia</taxon>
    </lineage>
</organism>
<evidence type="ECO:0000313" key="3">
    <source>
        <dbReference type="Proteomes" id="UP000322873"/>
    </source>
</evidence>
<name>A0A5M9JTU3_MONFR</name>
<protein>
    <submittedName>
        <fullName evidence="2">Uncharacterized protein</fullName>
    </submittedName>
</protein>
<feature type="region of interest" description="Disordered" evidence="1">
    <location>
        <begin position="47"/>
        <end position="66"/>
    </location>
</feature>
<evidence type="ECO:0000256" key="1">
    <source>
        <dbReference type="SAM" id="MobiDB-lite"/>
    </source>
</evidence>
<dbReference type="VEuPathDB" id="FungiDB:MFRU_035g00810"/>
<proteinExistence type="predicted"/>